<accession>A0AAP0EW11</accession>
<organism evidence="1 2">
    <name type="scientific">Stephania cephalantha</name>
    <dbReference type="NCBI Taxonomy" id="152367"/>
    <lineage>
        <taxon>Eukaryota</taxon>
        <taxon>Viridiplantae</taxon>
        <taxon>Streptophyta</taxon>
        <taxon>Embryophyta</taxon>
        <taxon>Tracheophyta</taxon>
        <taxon>Spermatophyta</taxon>
        <taxon>Magnoliopsida</taxon>
        <taxon>Ranunculales</taxon>
        <taxon>Menispermaceae</taxon>
        <taxon>Menispermoideae</taxon>
        <taxon>Cissampelideae</taxon>
        <taxon>Stephania</taxon>
    </lineage>
</organism>
<name>A0AAP0EW11_9MAGN</name>
<gene>
    <name evidence="1" type="ORF">Scep_023611</name>
</gene>
<evidence type="ECO:0000313" key="2">
    <source>
        <dbReference type="Proteomes" id="UP001419268"/>
    </source>
</evidence>
<evidence type="ECO:0000313" key="1">
    <source>
        <dbReference type="EMBL" id="KAK9100181.1"/>
    </source>
</evidence>
<sequence>MDPGRCLRSLTDHRGLQVHHDAPLRLPRAGPPPPRTALRLSFHDPGPREALVVNLEQIRCVITADEVLLLNSLDDGCVLQYVVELQRRLRENGESWERESVSSQGWSQTLRGRGAITKSLTPT</sequence>
<dbReference type="EMBL" id="JBBNAG010000010">
    <property type="protein sequence ID" value="KAK9100181.1"/>
    <property type="molecule type" value="Genomic_DNA"/>
</dbReference>
<protein>
    <submittedName>
        <fullName evidence="1">Uncharacterized protein</fullName>
    </submittedName>
</protein>
<proteinExistence type="predicted"/>
<comment type="caution">
    <text evidence="1">The sequence shown here is derived from an EMBL/GenBank/DDBJ whole genome shotgun (WGS) entry which is preliminary data.</text>
</comment>
<reference evidence="1 2" key="1">
    <citation type="submission" date="2024-01" db="EMBL/GenBank/DDBJ databases">
        <title>Genome assemblies of Stephania.</title>
        <authorList>
            <person name="Yang L."/>
        </authorList>
    </citation>
    <scope>NUCLEOTIDE SEQUENCE [LARGE SCALE GENOMIC DNA]</scope>
    <source>
        <strain evidence="1">JXDWG</strain>
        <tissue evidence="1">Leaf</tissue>
    </source>
</reference>
<keyword evidence="2" id="KW-1185">Reference proteome</keyword>
<dbReference type="AlphaFoldDB" id="A0AAP0EW11"/>
<dbReference type="Proteomes" id="UP001419268">
    <property type="component" value="Unassembled WGS sequence"/>
</dbReference>